<evidence type="ECO:0000313" key="2">
    <source>
        <dbReference type="EMBL" id="RSL96676.1"/>
    </source>
</evidence>
<dbReference type="AlphaFoldDB" id="A0A428T3T0"/>
<evidence type="ECO:0000313" key="3">
    <source>
        <dbReference type="Proteomes" id="UP000287144"/>
    </source>
</evidence>
<gene>
    <name evidence="2" type="ORF">CEP52_011335</name>
</gene>
<proteinExistence type="predicted"/>
<name>A0A428T3T0_9HYPO</name>
<dbReference type="EMBL" id="NKCK01000135">
    <property type="protein sequence ID" value="RSL96676.1"/>
    <property type="molecule type" value="Genomic_DNA"/>
</dbReference>
<comment type="caution">
    <text evidence="2">The sequence shown here is derived from an EMBL/GenBank/DDBJ whole genome shotgun (WGS) entry which is preliminary data.</text>
</comment>
<sequence>MPPRPPRLDRLLALLEEYLAPKELGLPGGVAKEKELVWAEKDSPVKGEFITPGPWPSLATTIAAAAALSSSSTAPPPPTSDAAPAVSSPGSSPPVARRRRRLLRRLLSCFSSSA</sequence>
<reference evidence="2 3" key="1">
    <citation type="submission" date="2017-06" db="EMBL/GenBank/DDBJ databases">
        <title>Comparative genomic analysis of Ambrosia Fusariam Clade fungi.</title>
        <authorList>
            <person name="Stajich J.E."/>
            <person name="Carrillo J."/>
            <person name="Kijimoto T."/>
            <person name="Eskalen A."/>
            <person name="O'Donnell K."/>
            <person name="Kasson M."/>
        </authorList>
    </citation>
    <scope>NUCLEOTIDE SEQUENCE [LARGE SCALE GENOMIC DNA]</scope>
    <source>
        <strain evidence="2 3">NRRL62579</strain>
    </source>
</reference>
<accession>A0A428T3T0</accession>
<dbReference type="Proteomes" id="UP000287144">
    <property type="component" value="Unassembled WGS sequence"/>
</dbReference>
<protein>
    <submittedName>
        <fullName evidence="2">Uncharacterized protein</fullName>
    </submittedName>
</protein>
<feature type="compositionally biased region" description="Low complexity" evidence="1">
    <location>
        <begin position="80"/>
        <end position="95"/>
    </location>
</feature>
<organism evidence="2 3">
    <name type="scientific">Fusarium oligoseptatum</name>
    <dbReference type="NCBI Taxonomy" id="2604345"/>
    <lineage>
        <taxon>Eukaryota</taxon>
        <taxon>Fungi</taxon>
        <taxon>Dikarya</taxon>
        <taxon>Ascomycota</taxon>
        <taxon>Pezizomycotina</taxon>
        <taxon>Sordariomycetes</taxon>
        <taxon>Hypocreomycetidae</taxon>
        <taxon>Hypocreales</taxon>
        <taxon>Nectriaceae</taxon>
        <taxon>Fusarium</taxon>
        <taxon>Fusarium solani species complex</taxon>
    </lineage>
</organism>
<evidence type="ECO:0000256" key="1">
    <source>
        <dbReference type="SAM" id="MobiDB-lite"/>
    </source>
</evidence>
<keyword evidence="3" id="KW-1185">Reference proteome</keyword>
<feature type="region of interest" description="Disordered" evidence="1">
    <location>
        <begin position="66"/>
        <end position="97"/>
    </location>
</feature>